<protein>
    <submittedName>
        <fullName evidence="1">Uncharacterized protein</fullName>
    </submittedName>
</protein>
<sequence>MEEEGRSPGDGSCRGSPDIAEESYQRFKKFQRSHFLLINLASHFQGGRQGPRSPDSVEMGAFEAAKGSFQAELQRLHGNGDEGGAELRPSWISQVPDKVTQFHLNCKQRLALWRAGENEPWSTEALHELESSLQPPSEFSPEKFQQMKMQASSMRSRKGLEVWREASEKCEEAKQVLEDVQAKWRKSQEGRVRVCGGKWDPLGTGPDPPAETLDEDPYFDGVLVKTRNQGCPLEYNKRSLDTDRTGTQEHPSCGESKDQLGREGAYLVSLLAVPESGSSGGENPNKESSESLLAPTQTPPPPVLHAHPSCLKPKHVPETCEDLPSTDWTCVTVPVRGQRRRRKEAAQYFQLSRHGSFSSEDTDSQNSTEDSLGCSAALSVESVGSKGASSQEKALGIVYLENHSATSLHKATSQ</sequence>
<evidence type="ECO:0000313" key="1">
    <source>
        <dbReference type="EMBL" id="KAH8001039.1"/>
    </source>
</evidence>
<gene>
    <name evidence="1" type="ORF">K3G42_030403</name>
</gene>
<dbReference type="Proteomes" id="UP000827872">
    <property type="component" value="Linkage Group LG05"/>
</dbReference>
<proteinExistence type="predicted"/>
<evidence type="ECO:0000313" key="2">
    <source>
        <dbReference type="Proteomes" id="UP000827872"/>
    </source>
</evidence>
<reference evidence="1" key="1">
    <citation type="submission" date="2021-08" db="EMBL/GenBank/DDBJ databases">
        <title>The first chromosome-level gecko genome reveals the dynamic sex chromosomes of Neotropical dwarf geckos (Sphaerodactylidae: Sphaerodactylus).</title>
        <authorList>
            <person name="Pinto B.J."/>
            <person name="Keating S.E."/>
            <person name="Gamble T."/>
        </authorList>
    </citation>
    <scope>NUCLEOTIDE SEQUENCE</scope>
    <source>
        <strain evidence="1">TG3544</strain>
    </source>
</reference>
<accession>A0ACB8F814</accession>
<keyword evidence="2" id="KW-1185">Reference proteome</keyword>
<organism evidence="1 2">
    <name type="scientific">Sphaerodactylus townsendi</name>
    <dbReference type="NCBI Taxonomy" id="933632"/>
    <lineage>
        <taxon>Eukaryota</taxon>
        <taxon>Metazoa</taxon>
        <taxon>Chordata</taxon>
        <taxon>Craniata</taxon>
        <taxon>Vertebrata</taxon>
        <taxon>Euteleostomi</taxon>
        <taxon>Lepidosauria</taxon>
        <taxon>Squamata</taxon>
        <taxon>Bifurcata</taxon>
        <taxon>Gekkota</taxon>
        <taxon>Sphaerodactylidae</taxon>
        <taxon>Sphaerodactylus</taxon>
    </lineage>
</organism>
<dbReference type="EMBL" id="CM037618">
    <property type="protein sequence ID" value="KAH8001039.1"/>
    <property type="molecule type" value="Genomic_DNA"/>
</dbReference>
<name>A0ACB8F814_9SAUR</name>
<comment type="caution">
    <text evidence="1">The sequence shown here is derived from an EMBL/GenBank/DDBJ whole genome shotgun (WGS) entry which is preliminary data.</text>
</comment>